<dbReference type="GeneID" id="69009503"/>
<dbReference type="EMBL" id="WVTB01000084">
    <property type="protein sequence ID" value="KAF3799635.1"/>
    <property type="molecule type" value="Genomic_DNA"/>
</dbReference>
<reference evidence="1" key="1">
    <citation type="journal article" date="2020" name="Phytopathology">
        <title>Genome sequence and comparative analysis of Colletotrichum gloeosporioides isolated from Liriodendron leaves.</title>
        <authorList>
            <person name="Fu F.F."/>
            <person name="Hao Z."/>
            <person name="Wang P."/>
            <person name="Lu Y."/>
            <person name="Xue L.J."/>
            <person name="Wei G."/>
            <person name="Tian Y."/>
            <person name="Baishi H."/>
            <person name="Xu H."/>
            <person name="Shi J."/>
            <person name="Cheng T."/>
            <person name="Wang G."/>
            <person name="Yi Y."/>
            <person name="Chen J."/>
        </authorList>
    </citation>
    <scope>NUCLEOTIDE SEQUENCE</scope>
    <source>
        <strain evidence="1">Lc1</strain>
    </source>
</reference>
<reference evidence="1" key="2">
    <citation type="submission" date="2020-03" db="EMBL/GenBank/DDBJ databases">
        <authorList>
            <person name="Fu F.-F."/>
            <person name="Chen J."/>
        </authorList>
    </citation>
    <scope>NUCLEOTIDE SEQUENCE</scope>
    <source>
        <strain evidence="1">Lc1</strain>
    </source>
</reference>
<dbReference type="AlphaFoldDB" id="A0A8H4C8Y9"/>
<name>A0A8H4C8Y9_COLGL</name>
<proteinExistence type="predicted"/>
<evidence type="ECO:0000313" key="2">
    <source>
        <dbReference type="Proteomes" id="UP000613401"/>
    </source>
</evidence>
<accession>A0A8H4C8Y9</accession>
<organism evidence="1 2">
    <name type="scientific">Colletotrichum gloeosporioides</name>
    <name type="common">Anthracnose fungus</name>
    <name type="synonym">Glomerella cingulata</name>
    <dbReference type="NCBI Taxonomy" id="474922"/>
    <lineage>
        <taxon>Eukaryota</taxon>
        <taxon>Fungi</taxon>
        <taxon>Dikarya</taxon>
        <taxon>Ascomycota</taxon>
        <taxon>Pezizomycotina</taxon>
        <taxon>Sordariomycetes</taxon>
        <taxon>Hypocreomycetidae</taxon>
        <taxon>Glomerellales</taxon>
        <taxon>Glomerellaceae</taxon>
        <taxon>Colletotrichum</taxon>
        <taxon>Colletotrichum gloeosporioides species complex</taxon>
    </lineage>
</organism>
<dbReference type="Proteomes" id="UP000613401">
    <property type="component" value="Unassembled WGS sequence"/>
</dbReference>
<evidence type="ECO:0000313" key="1">
    <source>
        <dbReference type="EMBL" id="KAF3799635.1"/>
    </source>
</evidence>
<comment type="caution">
    <text evidence="1">The sequence shown here is derived from an EMBL/GenBank/DDBJ whole genome shotgun (WGS) entry which is preliminary data.</text>
</comment>
<protein>
    <submittedName>
        <fullName evidence="1">Uncharacterized protein</fullName>
    </submittedName>
</protein>
<gene>
    <name evidence="1" type="ORF">GCG54_00002339</name>
</gene>
<sequence>MAPVTSVPQGHSFPNGRVIRPEEMRAVTVNRDTKVIMKDQKGNRIEGDVDKGRIGYLMCDAPDMEGYVLCQLMNNDGELQKVAIRKADVDVGQLHGLRAEEAHGQSHGWNCYHITCEGLEMSVFRTRSRVSQAGGRRIFKVKVPVTGDTSWNLCYSLDQLNPAPPIDTPLVMSIQSMDDGKPHATPWYRGPHHGAWDNSDELHSFAVTAAWHDETTSKWVSVNVQNSETFSRRNIQLPTDHYHRNVGGDISYNDSWIMATRMLQFIHNRRYQSPPPFLARSLNVDVKNVVWNHMEQAVRLIPRTKYNNAESPKRVTFLKNWNAIQQTWPNLMIGPKPEGFEWKCAVCSALATSRLPTGNKRIQCQPITAGEIEPNEIVGLGATAEQIASWTCQICWTAYRRPCVWINKDIFTQTRKPTEGSSYVYTLPNYPGLVPVFPSQLQAAEHPPTLPEYNVYHLKGELDTNEDDAEDDVVDEFAVVG</sequence>
<dbReference type="RefSeq" id="XP_045258795.1">
    <property type="nucleotide sequence ID" value="XM_045402433.1"/>
</dbReference>
<keyword evidence="2" id="KW-1185">Reference proteome</keyword>